<dbReference type="Pfam" id="PF00078">
    <property type="entry name" value="RVT_1"/>
    <property type="match status" value="1"/>
</dbReference>
<dbReference type="GO" id="GO:0003676">
    <property type="term" value="F:nucleic acid binding"/>
    <property type="evidence" value="ECO:0007669"/>
    <property type="project" value="InterPro"/>
</dbReference>
<dbReference type="Pfam" id="PF13456">
    <property type="entry name" value="RVT_3"/>
    <property type="match status" value="1"/>
</dbReference>
<protein>
    <recommendedName>
        <fullName evidence="1">Reverse transcriptase domain-containing protein</fullName>
    </recommendedName>
</protein>
<dbReference type="GO" id="GO:0004523">
    <property type="term" value="F:RNA-DNA hybrid ribonuclease activity"/>
    <property type="evidence" value="ECO:0007669"/>
    <property type="project" value="InterPro"/>
</dbReference>
<dbReference type="EMBL" id="UZAU01000269">
    <property type="status" value="NOT_ANNOTATED_CDS"/>
    <property type="molecule type" value="Genomic_DNA"/>
</dbReference>
<accession>A0A803PAT0</accession>
<organism evidence="2 3">
    <name type="scientific">Cannabis sativa</name>
    <name type="common">Hemp</name>
    <name type="synonym">Marijuana</name>
    <dbReference type="NCBI Taxonomy" id="3483"/>
    <lineage>
        <taxon>Eukaryota</taxon>
        <taxon>Viridiplantae</taxon>
        <taxon>Streptophyta</taxon>
        <taxon>Embryophyta</taxon>
        <taxon>Tracheophyta</taxon>
        <taxon>Spermatophyta</taxon>
        <taxon>Magnoliopsida</taxon>
        <taxon>eudicotyledons</taxon>
        <taxon>Gunneridae</taxon>
        <taxon>Pentapetalae</taxon>
        <taxon>rosids</taxon>
        <taxon>fabids</taxon>
        <taxon>Rosales</taxon>
        <taxon>Cannabaceae</taxon>
        <taxon>Cannabis</taxon>
    </lineage>
</organism>
<reference evidence="2" key="2">
    <citation type="submission" date="2021-03" db="UniProtKB">
        <authorList>
            <consortium name="EnsemblPlants"/>
        </authorList>
    </citation>
    <scope>IDENTIFICATION</scope>
</reference>
<keyword evidence="3" id="KW-1185">Reference proteome</keyword>
<sequence length="1232" mass="139184">MGNFNSYLYSYDKIGSDHLDSSSMSLFVDLLTNFNMFPVQFLGNRYTWSNKTISERLDWVVVSESWSDFYPNHSLQHLGYYGSDHRVLKLSLAPTSINYTANRTRRFRFENNWLEDPSFYDVVKNVWNSTLVPDSVQGHHNPLVGGYRSFLKKQGDCISSLKNWNRDNNLLFKTRIQHLTHEINMIQDKLFLNDEDKARLGRLQSLLDALLYKEEIYWKQRARVRWLNAGDRNTKFFHKHATSRRKTNHIKYLKTDTGEVVNSLEGIMGLITGFFSDLFTSQGSDIEAAASIFDCLSSGLSDQSVESLSQPFVADEVKRVVFQLSGDKAVGLDGLNAFFYQKNWFVLGNDFTAAILDCLNKGADFSEINSTLIVLNPKKARANMLKDFRPISLCTTFYKVISKILTNRLKHVLGSAISPFQSAFVSGRIIYDNIILANELVHNITNRKVGTRGWAALKLDMAKAFDRVEWDFLRNVMFHLNFPVNFVSLIFKCLSSAAISFAVNGAISEPIKPTRGLRQGDPLSPYLFILCFEGLSAILSNYQCRGLLRGLAIARNAPSISHLLFADDSILFCSADPTSCDALNQALTLYSKASGQLINFSKSSILFSPNTQSEIKDLFFGTFHLEDKPFITKYLGFPQCLSRSKYPAFVFLKDRVSNIIHSWHHKWFSRAGKETLIKVVLQAIPTYAMSCFRLPTKLCKEIESLIAKFWWGSSGDNSKLHWKNWGAICQSKFVGGLGFRSLIHFNQAMLAKQAWRVLTCPHSLLSQTLKARYFPNSSVLEADPGFNPSYSWRSLLWGCDLMKRGLIWKVGDGSNIHTIQDHWIPGLRYKFYASPPPPDSTLSYFLSPSGGWDLDRLNQHFDSSTVTNILHVPISGASGFDKLIWGQESSGILSVKSAYHLALTNRSIASGSSFQNSKRFWTKVWSSNVPPKVKHLVWRVLSHSIPVASSLFFRHIIPSPVCPICHQATESVKHAILECKYARKAWKNSIFIGFYTNNLSSSIDTFFVAAFETFDSHQIAILFCFVWAIWNYRNKVFYQHKRPWPQDIFQSACNFLDEFQLARVKNLKQGTVASEGQDLVPIPIVGTWQVHTDAAIDVATQKTSLASIVTDECGIIKAGFMLPLQGVLPPDVAEDKAILIAVQWLQATKLPVSILFSDCKVVVDKINNGFCNNSILSDVINCITALLTQSPGLVVKHVHRSHNVLAHEDAKIGLRLLSECVWNGCLPSSYTY</sequence>
<dbReference type="EnsemblPlants" id="evm.model.03.880">
    <property type="protein sequence ID" value="cds.evm.model.03.880"/>
    <property type="gene ID" value="evm.TU.03.880"/>
</dbReference>
<dbReference type="CDD" id="cd01650">
    <property type="entry name" value="RT_nLTR_like"/>
    <property type="match status" value="1"/>
</dbReference>
<dbReference type="SUPFAM" id="SSF53098">
    <property type="entry name" value="Ribonuclease H-like"/>
    <property type="match status" value="1"/>
</dbReference>
<feature type="domain" description="Reverse transcriptase" evidence="1">
    <location>
        <begin position="357"/>
        <end position="624"/>
    </location>
</feature>
<dbReference type="CDD" id="cd06222">
    <property type="entry name" value="RNase_H_like"/>
    <property type="match status" value="1"/>
</dbReference>
<evidence type="ECO:0000313" key="2">
    <source>
        <dbReference type="EnsemblPlants" id="cds.evm.model.03.880"/>
    </source>
</evidence>
<dbReference type="InterPro" id="IPR036397">
    <property type="entry name" value="RNaseH_sf"/>
</dbReference>
<dbReference type="InterPro" id="IPR000477">
    <property type="entry name" value="RT_dom"/>
</dbReference>
<dbReference type="InterPro" id="IPR043502">
    <property type="entry name" value="DNA/RNA_pol_sf"/>
</dbReference>
<dbReference type="PANTHER" id="PTHR33116:SF86">
    <property type="entry name" value="REVERSE TRANSCRIPTASE DOMAIN-CONTAINING PROTEIN"/>
    <property type="match status" value="1"/>
</dbReference>
<dbReference type="PROSITE" id="PS50878">
    <property type="entry name" value="RT_POL"/>
    <property type="match status" value="1"/>
</dbReference>
<dbReference type="InterPro" id="IPR044730">
    <property type="entry name" value="RNase_H-like_dom_plant"/>
</dbReference>
<dbReference type="PANTHER" id="PTHR33116">
    <property type="entry name" value="REVERSE TRANSCRIPTASE ZINC-BINDING DOMAIN-CONTAINING PROTEIN-RELATED-RELATED"/>
    <property type="match status" value="1"/>
</dbReference>
<dbReference type="InterPro" id="IPR002156">
    <property type="entry name" value="RNaseH_domain"/>
</dbReference>
<dbReference type="Proteomes" id="UP000596661">
    <property type="component" value="Chromosome 3"/>
</dbReference>
<dbReference type="Gramene" id="evm.model.03.880">
    <property type="protein sequence ID" value="cds.evm.model.03.880"/>
    <property type="gene ID" value="evm.TU.03.880"/>
</dbReference>
<reference evidence="2" key="1">
    <citation type="submission" date="2018-11" db="EMBL/GenBank/DDBJ databases">
        <authorList>
            <person name="Grassa J C."/>
        </authorList>
    </citation>
    <scope>NUCLEOTIDE SEQUENCE [LARGE SCALE GENOMIC DNA]</scope>
</reference>
<evidence type="ECO:0000259" key="1">
    <source>
        <dbReference type="PROSITE" id="PS50878"/>
    </source>
</evidence>
<dbReference type="SUPFAM" id="SSF56672">
    <property type="entry name" value="DNA/RNA polymerases"/>
    <property type="match status" value="1"/>
</dbReference>
<dbReference type="InterPro" id="IPR036691">
    <property type="entry name" value="Endo/exonu/phosph_ase_sf"/>
</dbReference>
<dbReference type="SUPFAM" id="SSF56219">
    <property type="entry name" value="DNase I-like"/>
    <property type="match status" value="1"/>
</dbReference>
<dbReference type="Pfam" id="PF13966">
    <property type="entry name" value="zf-RVT"/>
    <property type="match status" value="1"/>
</dbReference>
<dbReference type="InterPro" id="IPR012337">
    <property type="entry name" value="RNaseH-like_sf"/>
</dbReference>
<dbReference type="InterPro" id="IPR026960">
    <property type="entry name" value="RVT-Znf"/>
</dbReference>
<dbReference type="Gene3D" id="3.30.420.10">
    <property type="entry name" value="Ribonuclease H-like superfamily/Ribonuclease H"/>
    <property type="match status" value="1"/>
</dbReference>
<name>A0A803PAT0_CANSA</name>
<proteinExistence type="predicted"/>
<dbReference type="AlphaFoldDB" id="A0A803PAT0"/>
<evidence type="ECO:0000313" key="3">
    <source>
        <dbReference type="Proteomes" id="UP000596661"/>
    </source>
</evidence>